<accession>A0A133VIT5</accession>
<evidence type="ECO:0000259" key="1">
    <source>
        <dbReference type="Pfam" id="PF01336"/>
    </source>
</evidence>
<dbReference type="InterPro" id="IPR012340">
    <property type="entry name" value="NA-bd_OB-fold"/>
</dbReference>
<dbReference type="AlphaFoldDB" id="A0A133VIT5"/>
<dbReference type="InterPro" id="IPR004365">
    <property type="entry name" value="NA-bd_OB_tRNA"/>
</dbReference>
<dbReference type="Gene3D" id="2.40.50.1010">
    <property type="match status" value="1"/>
</dbReference>
<evidence type="ECO:0000313" key="2">
    <source>
        <dbReference type="EMBL" id="KXB06358.1"/>
    </source>
</evidence>
<comment type="caution">
    <text evidence="2">The sequence shown here is derived from an EMBL/GenBank/DDBJ whole genome shotgun (WGS) entry which is preliminary data.</text>
</comment>
<dbReference type="EMBL" id="LHYG01000005">
    <property type="protein sequence ID" value="KXB06358.1"/>
    <property type="molecule type" value="Genomic_DNA"/>
</dbReference>
<dbReference type="Pfam" id="PF01336">
    <property type="entry name" value="tRNA_anti-codon"/>
    <property type="match status" value="1"/>
</dbReference>
<dbReference type="GO" id="GO:0003676">
    <property type="term" value="F:nucleic acid binding"/>
    <property type="evidence" value="ECO:0007669"/>
    <property type="project" value="InterPro"/>
</dbReference>
<feature type="domain" description="OB" evidence="1">
    <location>
        <begin position="48"/>
        <end position="117"/>
    </location>
</feature>
<name>A0A133VIT5_9EURY</name>
<gene>
    <name evidence="2" type="ORF">AKJ53_00630</name>
</gene>
<proteinExistence type="predicted"/>
<dbReference type="Proteomes" id="UP000070491">
    <property type="component" value="Unassembled WGS sequence"/>
</dbReference>
<sequence length="223" mass="24844">MINNSMLKMSLFSSLAGLALLYAGAVQMRPGLTPISKIDNDFVGLKTQIRGQIIDLSTHSKGHVFLKVKDESNGVISVPIFSRTKSKLNENIELLDNIQVTGKVKDYQGNLELLPEKPEKIKIFHSQPSKISEINRESIGKKVKIQGNLTKKRSTSGGSLVLELENNHTSLKVFVPQSIAKSSTFPRIEEKNKIRIAGTIQLYKNELELIVHNPCNIRIIKDS</sequence>
<dbReference type="Gene3D" id="2.40.50.140">
    <property type="entry name" value="Nucleic acid-binding proteins"/>
    <property type="match status" value="1"/>
</dbReference>
<reference evidence="2 3" key="1">
    <citation type="journal article" date="2016" name="Sci. Rep.">
        <title>Metabolic traits of an uncultured archaeal lineage -MSBL1- from brine pools of the Red Sea.</title>
        <authorList>
            <person name="Mwirichia R."/>
            <person name="Alam I."/>
            <person name="Rashid M."/>
            <person name="Vinu M."/>
            <person name="Ba-Alawi W."/>
            <person name="Anthony Kamau A."/>
            <person name="Kamanda Ngugi D."/>
            <person name="Goker M."/>
            <person name="Klenk H.P."/>
            <person name="Bajic V."/>
            <person name="Stingl U."/>
        </authorList>
    </citation>
    <scope>NUCLEOTIDE SEQUENCE [LARGE SCALE GENOMIC DNA]</scope>
    <source>
        <strain evidence="2">SCGC-AAA382F02</strain>
    </source>
</reference>
<organism evidence="2 3">
    <name type="scientific">candidate division MSBL1 archaeon SCGC-AAA382F02</name>
    <dbReference type="NCBI Taxonomy" id="1698282"/>
    <lineage>
        <taxon>Archaea</taxon>
        <taxon>Methanobacteriati</taxon>
        <taxon>Methanobacteriota</taxon>
        <taxon>candidate division MSBL1</taxon>
    </lineage>
</organism>
<evidence type="ECO:0000313" key="3">
    <source>
        <dbReference type="Proteomes" id="UP000070491"/>
    </source>
</evidence>
<keyword evidence="3" id="KW-1185">Reference proteome</keyword>
<protein>
    <recommendedName>
        <fullName evidence="1">OB domain-containing protein</fullName>
    </recommendedName>
</protein>